<feature type="transmembrane region" description="Helical" evidence="1">
    <location>
        <begin position="254"/>
        <end position="287"/>
    </location>
</feature>
<feature type="transmembrane region" description="Helical" evidence="1">
    <location>
        <begin position="93"/>
        <end position="111"/>
    </location>
</feature>
<sequence>MMSSVRIPADICYGSLAFFQSILHNIFLLYHVDIFVSVYKIDKTSFWIGEGIFLIWNSLNDPIFGWISDKDFLGTSSHNPSNKEIVSKRLKALKINGPIFALTFMLFWFPWGYAPLQFVICLCLYDSFLTMIDLHHSALLADLAISAEIRAKLNWKSSFFSALGSLAVFVSYAVWRRENLWTFRMFCLILALSSVVGFYFITNFLQTAFHSSIKQYELTSIQNPEFSVERSNSHKEDRPSFKRFITQLLRQQNFVLFSVMNLVQLVISIVMFCVGPSNVWMLCLFIASNRVFTEGTCKLLNLVISDLVDEDFVVHGRKKAVSALMFGTSALVSKPGQTLAPLVGTWFLSLQTGHDIFETGNELGTLSIDKSKLSPEEFKQHQQGCFNLLVYIPIVCAVVQLLVWTQFSLHGSRLRWIKSLRAGAEHSVI</sequence>
<keyword evidence="3" id="KW-1185">Reference proteome</keyword>
<name>A0AA89C0Y5_PINIB</name>
<gene>
    <name evidence="2" type="ORF">FSP39_009350</name>
</gene>
<feature type="transmembrane region" description="Helical" evidence="1">
    <location>
        <begin position="181"/>
        <end position="205"/>
    </location>
</feature>
<keyword evidence="1" id="KW-1133">Transmembrane helix</keyword>
<dbReference type="Proteomes" id="UP001186944">
    <property type="component" value="Unassembled WGS sequence"/>
</dbReference>
<evidence type="ECO:0000313" key="2">
    <source>
        <dbReference type="EMBL" id="KAK3095028.1"/>
    </source>
</evidence>
<keyword evidence="1" id="KW-0812">Transmembrane</keyword>
<evidence type="ECO:0008006" key="4">
    <source>
        <dbReference type="Google" id="ProtNLM"/>
    </source>
</evidence>
<organism evidence="2 3">
    <name type="scientific">Pinctada imbricata</name>
    <name type="common">Atlantic pearl-oyster</name>
    <name type="synonym">Pinctada martensii</name>
    <dbReference type="NCBI Taxonomy" id="66713"/>
    <lineage>
        <taxon>Eukaryota</taxon>
        <taxon>Metazoa</taxon>
        <taxon>Spiralia</taxon>
        <taxon>Lophotrochozoa</taxon>
        <taxon>Mollusca</taxon>
        <taxon>Bivalvia</taxon>
        <taxon>Autobranchia</taxon>
        <taxon>Pteriomorphia</taxon>
        <taxon>Pterioida</taxon>
        <taxon>Pterioidea</taxon>
        <taxon>Pteriidae</taxon>
        <taxon>Pinctada</taxon>
    </lineage>
</organism>
<dbReference type="SUPFAM" id="SSF103473">
    <property type="entry name" value="MFS general substrate transporter"/>
    <property type="match status" value="1"/>
</dbReference>
<protein>
    <recommendedName>
        <fullName evidence="4">Transmembrane protein 180</fullName>
    </recommendedName>
</protein>
<feature type="transmembrane region" description="Helical" evidence="1">
    <location>
        <begin position="157"/>
        <end position="175"/>
    </location>
</feature>
<comment type="caution">
    <text evidence="2">The sequence shown here is derived from an EMBL/GenBank/DDBJ whole genome shotgun (WGS) entry which is preliminary data.</text>
</comment>
<evidence type="ECO:0000313" key="3">
    <source>
        <dbReference type="Proteomes" id="UP001186944"/>
    </source>
</evidence>
<feature type="transmembrane region" description="Helical" evidence="1">
    <location>
        <begin position="388"/>
        <end position="409"/>
    </location>
</feature>
<evidence type="ECO:0000256" key="1">
    <source>
        <dbReference type="SAM" id="Phobius"/>
    </source>
</evidence>
<dbReference type="PANTHER" id="PTHR28658:SF3">
    <property type="entry name" value="TRANSMEMBRANE PROTEIN 180"/>
    <property type="match status" value="1"/>
</dbReference>
<keyword evidence="1" id="KW-0472">Membrane</keyword>
<dbReference type="AlphaFoldDB" id="A0AA89C0Y5"/>
<dbReference type="PANTHER" id="PTHR28658">
    <property type="entry name" value="TRANSMEMBRANE PROTEIN 180"/>
    <property type="match status" value="1"/>
</dbReference>
<dbReference type="InterPro" id="IPR036259">
    <property type="entry name" value="MFS_trans_sf"/>
</dbReference>
<accession>A0AA89C0Y5</accession>
<reference evidence="2" key="1">
    <citation type="submission" date="2019-08" db="EMBL/GenBank/DDBJ databases">
        <title>The improved chromosome-level genome for the pearl oyster Pinctada fucata martensii using PacBio sequencing and Hi-C.</title>
        <authorList>
            <person name="Zheng Z."/>
        </authorList>
    </citation>
    <scope>NUCLEOTIDE SEQUENCE</scope>
    <source>
        <strain evidence="2">ZZ-2019</strain>
        <tissue evidence="2">Adductor muscle</tissue>
    </source>
</reference>
<dbReference type="InterPro" id="IPR040035">
    <property type="entry name" value="TMEM180"/>
</dbReference>
<dbReference type="EMBL" id="VSWD01000008">
    <property type="protein sequence ID" value="KAK3095028.1"/>
    <property type="molecule type" value="Genomic_DNA"/>
</dbReference>
<proteinExistence type="predicted"/>